<dbReference type="InterPro" id="IPR008905">
    <property type="entry name" value="EIF3C_N_dom"/>
</dbReference>
<keyword evidence="3" id="KW-0396">Initiation factor</keyword>
<reference evidence="3 4" key="1">
    <citation type="submission" date="2024-07" db="EMBL/GenBank/DDBJ databases">
        <title>Enhanced genomic and transcriptomic resources for Trichinella pseudospiralis and T. spiralis underpin the discovery of pronounced molecular differences between stages and species.</title>
        <authorList>
            <person name="Pasi K.K."/>
            <person name="La Rosa G."/>
            <person name="Gomez-Morales M.A."/>
            <person name="Tosini F."/>
            <person name="Sumanam S."/>
            <person name="Young N.D."/>
            <person name="Chang B.C."/>
            <person name="Robin G.B."/>
        </authorList>
    </citation>
    <scope>NUCLEOTIDE SEQUENCE [LARGE SCALE GENOMIC DNA]</scope>
    <source>
        <strain evidence="3">ISS534</strain>
    </source>
</reference>
<organism evidence="3 4">
    <name type="scientific">Trichinella spiralis</name>
    <name type="common">Trichina worm</name>
    <dbReference type="NCBI Taxonomy" id="6334"/>
    <lineage>
        <taxon>Eukaryota</taxon>
        <taxon>Metazoa</taxon>
        <taxon>Ecdysozoa</taxon>
        <taxon>Nematoda</taxon>
        <taxon>Enoplea</taxon>
        <taxon>Dorylaimia</taxon>
        <taxon>Trichinellida</taxon>
        <taxon>Trichinellidae</taxon>
        <taxon>Trichinella</taxon>
    </lineage>
</organism>
<gene>
    <name evidence="3" type="ORF">TSPI_04246</name>
</gene>
<keyword evidence="3" id="KW-0648">Protein biosynthesis</keyword>
<evidence type="ECO:0000259" key="2">
    <source>
        <dbReference type="Pfam" id="PF05470"/>
    </source>
</evidence>
<dbReference type="GO" id="GO:0003743">
    <property type="term" value="F:translation initiation factor activity"/>
    <property type="evidence" value="ECO:0007669"/>
    <property type="project" value="UniProtKB-KW"/>
</dbReference>
<protein>
    <submittedName>
        <fullName evidence="3">Eukaryotic translation initiation factor 3 subunit</fullName>
    </submittedName>
</protein>
<proteinExistence type="predicted"/>
<accession>A0ABR3KGA4</accession>
<dbReference type="EMBL" id="JBEUSY010000377">
    <property type="protein sequence ID" value="KAL1235344.1"/>
    <property type="molecule type" value="Genomic_DNA"/>
</dbReference>
<dbReference type="Pfam" id="PF05470">
    <property type="entry name" value="eIF-3c_N"/>
    <property type="match status" value="1"/>
</dbReference>
<feature type="domain" description="Eukaryotic translation initiation factor 3 subunit C N-terminal" evidence="2">
    <location>
        <begin position="6"/>
        <end position="59"/>
    </location>
</feature>
<evidence type="ECO:0000313" key="4">
    <source>
        <dbReference type="Proteomes" id="UP001558632"/>
    </source>
</evidence>
<sequence length="70" mass="8349">MTFASEKYDDREGRRQISENNARGLTTLRQKLRKYMREFDLELVDYKEAPNMADKSSDKTARKLFKKLTD</sequence>
<keyword evidence="4" id="KW-1185">Reference proteome</keyword>
<evidence type="ECO:0000256" key="1">
    <source>
        <dbReference type="SAM" id="MobiDB-lite"/>
    </source>
</evidence>
<dbReference type="Proteomes" id="UP001558632">
    <property type="component" value="Unassembled WGS sequence"/>
</dbReference>
<comment type="caution">
    <text evidence="3">The sequence shown here is derived from an EMBL/GenBank/DDBJ whole genome shotgun (WGS) entry which is preliminary data.</text>
</comment>
<evidence type="ECO:0000313" key="3">
    <source>
        <dbReference type="EMBL" id="KAL1235344.1"/>
    </source>
</evidence>
<feature type="region of interest" description="Disordered" evidence="1">
    <location>
        <begin position="1"/>
        <end position="23"/>
    </location>
</feature>
<name>A0ABR3KGA4_TRISP</name>
<feature type="compositionally biased region" description="Basic and acidic residues" evidence="1">
    <location>
        <begin position="1"/>
        <end position="17"/>
    </location>
</feature>